<accession>A0A8S5SZV5</accession>
<keyword evidence="1" id="KW-0472">Membrane</keyword>
<name>A0A8S5SZV5_9CAUD</name>
<organism evidence="2">
    <name type="scientific">Podoviridae sp. ctxqo3</name>
    <dbReference type="NCBI Taxonomy" id="2827755"/>
    <lineage>
        <taxon>Viruses</taxon>
        <taxon>Duplodnaviria</taxon>
        <taxon>Heunggongvirae</taxon>
        <taxon>Uroviricota</taxon>
        <taxon>Caudoviricetes</taxon>
    </lineage>
</organism>
<keyword evidence="1" id="KW-0812">Transmembrane</keyword>
<proteinExistence type="predicted"/>
<evidence type="ECO:0000313" key="2">
    <source>
        <dbReference type="EMBL" id="DAF56231.1"/>
    </source>
</evidence>
<sequence>MSFPVICPESIFPLFCNGFMSFTLYYNPVVLFAFYFCLILCNNIGVMQRYIGVTFLHKYCFFICTISQPHFNQS</sequence>
<dbReference type="EMBL" id="BK032710">
    <property type="protein sequence ID" value="DAF56231.1"/>
    <property type="molecule type" value="Genomic_DNA"/>
</dbReference>
<feature type="transmembrane region" description="Helical" evidence="1">
    <location>
        <begin position="24"/>
        <end position="41"/>
    </location>
</feature>
<protein>
    <submittedName>
        <fullName evidence="2">Uncharacterized protein</fullName>
    </submittedName>
</protein>
<keyword evidence="1" id="KW-1133">Transmembrane helix</keyword>
<reference evidence="2" key="1">
    <citation type="journal article" date="2021" name="Proc. Natl. Acad. Sci. U.S.A.">
        <title>A Catalog of Tens of Thousands of Viruses from Human Metagenomes Reveals Hidden Associations with Chronic Diseases.</title>
        <authorList>
            <person name="Tisza M.J."/>
            <person name="Buck C.B."/>
        </authorList>
    </citation>
    <scope>NUCLEOTIDE SEQUENCE</scope>
    <source>
        <strain evidence="2">Ctxqo3</strain>
    </source>
</reference>
<evidence type="ECO:0000256" key="1">
    <source>
        <dbReference type="SAM" id="Phobius"/>
    </source>
</evidence>